<evidence type="ECO:0000313" key="3">
    <source>
        <dbReference type="EMBL" id="KAJ9597590.1"/>
    </source>
</evidence>
<dbReference type="EMBL" id="JASPKZ010001599">
    <property type="protein sequence ID" value="KAJ9597590.1"/>
    <property type="molecule type" value="Genomic_DNA"/>
</dbReference>
<feature type="coiled-coil region" evidence="1">
    <location>
        <begin position="85"/>
        <end position="112"/>
    </location>
</feature>
<feature type="region of interest" description="Disordered" evidence="2">
    <location>
        <begin position="1"/>
        <end position="20"/>
    </location>
</feature>
<feature type="non-terminal residue" evidence="3">
    <location>
        <position position="1"/>
    </location>
</feature>
<name>A0AAD8AEI0_DIPPU</name>
<organism evidence="3 4">
    <name type="scientific">Diploptera punctata</name>
    <name type="common">Pacific beetle cockroach</name>
    <dbReference type="NCBI Taxonomy" id="6984"/>
    <lineage>
        <taxon>Eukaryota</taxon>
        <taxon>Metazoa</taxon>
        <taxon>Ecdysozoa</taxon>
        <taxon>Arthropoda</taxon>
        <taxon>Hexapoda</taxon>
        <taxon>Insecta</taxon>
        <taxon>Pterygota</taxon>
        <taxon>Neoptera</taxon>
        <taxon>Polyneoptera</taxon>
        <taxon>Dictyoptera</taxon>
        <taxon>Blattodea</taxon>
        <taxon>Blaberoidea</taxon>
        <taxon>Blaberidae</taxon>
        <taxon>Diplopterinae</taxon>
        <taxon>Diploptera</taxon>
    </lineage>
</organism>
<gene>
    <name evidence="3" type="ORF">L9F63_011554</name>
</gene>
<protein>
    <submittedName>
        <fullName evidence="3">Uncharacterized protein</fullName>
    </submittedName>
</protein>
<dbReference type="Proteomes" id="UP001233999">
    <property type="component" value="Unassembled WGS sequence"/>
</dbReference>
<evidence type="ECO:0000256" key="2">
    <source>
        <dbReference type="SAM" id="MobiDB-lite"/>
    </source>
</evidence>
<evidence type="ECO:0000313" key="4">
    <source>
        <dbReference type="Proteomes" id="UP001233999"/>
    </source>
</evidence>
<comment type="caution">
    <text evidence="3">The sequence shown here is derived from an EMBL/GenBank/DDBJ whole genome shotgun (WGS) entry which is preliminary data.</text>
</comment>
<proteinExistence type="predicted"/>
<dbReference type="AlphaFoldDB" id="A0AAD8AEI0"/>
<reference evidence="3" key="1">
    <citation type="journal article" date="2023" name="IScience">
        <title>Live-bearing cockroach genome reveals convergent evolutionary mechanisms linked to viviparity in insects and beyond.</title>
        <authorList>
            <person name="Fouks B."/>
            <person name="Harrison M.C."/>
            <person name="Mikhailova A.A."/>
            <person name="Marchal E."/>
            <person name="English S."/>
            <person name="Carruthers M."/>
            <person name="Jennings E.C."/>
            <person name="Chiamaka E.L."/>
            <person name="Frigard R.A."/>
            <person name="Pippel M."/>
            <person name="Attardo G.M."/>
            <person name="Benoit J.B."/>
            <person name="Bornberg-Bauer E."/>
            <person name="Tobe S.S."/>
        </authorList>
    </citation>
    <scope>NUCLEOTIDE SEQUENCE</scope>
    <source>
        <strain evidence="3">Stay&amp;Tobe</strain>
    </source>
</reference>
<accession>A0AAD8AEI0</accession>
<keyword evidence="4" id="KW-1185">Reference proteome</keyword>
<evidence type="ECO:0000256" key="1">
    <source>
        <dbReference type="SAM" id="Coils"/>
    </source>
</evidence>
<feature type="non-terminal residue" evidence="3">
    <location>
        <position position="162"/>
    </location>
</feature>
<keyword evidence="1" id="KW-0175">Coiled coil</keyword>
<sequence length="162" mass="19028">LQGRTNQKLVGKKNTSNKSNIRIKPEMKKNQNPPEIMFKNFSKATFNLKETKLLENGLKTAIDYSNRIEEYIVDIENSIEADKGNQIIILDKEDYQNRMEELLKEKEIEEYIVDIENSIEGLVTEEKIIIRKKCEEILNINKRIQIKPKKHVEDSLKLLNLQ</sequence>
<reference evidence="3" key="2">
    <citation type="submission" date="2023-05" db="EMBL/GenBank/DDBJ databases">
        <authorList>
            <person name="Fouks B."/>
        </authorList>
    </citation>
    <scope>NUCLEOTIDE SEQUENCE</scope>
    <source>
        <strain evidence="3">Stay&amp;Tobe</strain>
        <tissue evidence="3">Testes</tissue>
    </source>
</reference>